<reference evidence="7 8" key="1">
    <citation type="submission" date="2017-12" db="EMBL/GenBank/DDBJ databases">
        <title>Integrating genomic resources of turbot (Scophthalmus maximus) in depth evaluation of genetic and physical mapping variation across individuals.</title>
        <authorList>
            <person name="Martinez P."/>
        </authorList>
    </citation>
    <scope>NUCLEOTIDE SEQUENCE [LARGE SCALE GENOMIC DNA]</scope>
</reference>
<dbReference type="EMBL" id="CP026258">
    <property type="protein sequence ID" value="AWP15536.1"/>
    <property type="molecule type" value="Genomic_DNA"/>
</dbReference>
<evidence type="ECO:0000313" key="7">
    <source>
        <dbReference type="EMBL" id="AWP15536.1"/>
    </source>
</evidence>
<sequence length="303" mass="34105">MAQGGVQLKEETFACSICLDLLVYPVTIPCGHSNCMSCIKVLWDIEGEEIIHSCPQCRDTFTPRPVLGKNTMLADLMEELKKTRLQDASADHCPAGAEDVACDVCTGTKRKAVSSCLVCSASYCEKHLQPHYDVPGLRKHKLLKDELFTERTHLAEKRSSDGKQEIRSQQKAEASRVKEAKPRLKRRDAEPRQLSHTEDRNWFLHSNPSLSQPEPATRAEFLQYSQKITLDPNTANTRLSLSARNRKVTALREERLYAPNGDRFTSSDTMTLLHRVQTTFTQPLCAGVCLHDVGFTAEFCKLK</sequence>
<evidence type="ECO:0000256" key="3">
    <source>
        <dbReference type="ARBA" id="ARBA00022833"/>
    </source>
</evidence>
<evidence type="ECO:0000313" key="8">
    <source>
        <dbReference type="Proteomes" id="UP000246464"/>
    </source>
</evidence>
<dbReference type="SUPFAM" id="SSF49899">
    <property type="entry name" value="Concanavalin A-like lectins/glucanases"/>
    <property type="match status" value="1"/>
</dbReference>
<dbReference type="PROSITE" id="PS50089">
    <property type="entry name" value="ZF_RING_2"/>
    <property type="match status" value="1"/>
</dbReference>
<dbReference type="InterPro" id="IPR043136">
    <property type="entry name" value="B30.2/SPRY_sf"/>
</dbReference>
<evidence type="ECO:0000256" key="5">
    <source>
        <dbReference type="SAM" id="MobiDB-lite"/>
    </source>
</evidence>
<keyword evidence="2 4" id="KW-0863">Zinc-finger</keyword>
<dbReference type="InterPro" id="IPR013320">
    <property type="entry name" value="ConA-like_dom_sf"/>
</dbReference>
<dbReference type="InterPro" id="IPR013083">
    <property type="entry name" value="Znf_RING/FYVE/PHD"/>
</dbReference>
<dbReference type="InterPro" id="IPR051051">
    <property type="entry name" value="E3_ubiq-ligase_TRIM/RNF"/>
</dbReference>
<dbReference type="SUPFAM" id="SSF57850">
    <property type="entry name" value="RING/U-box"/>
    <property type="match status" value="1"/>
</dbReference>
<dbReference type="SMART" id="SM00184">
    <property type="entry name" value="RING"/>
    <property type="match status" value="1"/>
</dbReference>
<name>A0A2U9CIJ7_SCOMX</name>
<dbReference type="PANTHER" id="PTHR25465:SF5">
    <property type="entry name" value="E3 UBIQUITIN_ISG15 LIGASE TRIM25-RELATED"/>
    <property type="match status" value="1"/>
</dbReference>
<organism evidence="7 8">
    <name type="scientific">Scophthalmus maximus</name>
    <name type="common">Turbot</name>
    <name type="synonym">Psetta maxima</name>
    <dbReference type="NCBI Taxonomy" id="52904"/>
    <lineage>
        <taxon>Eukaryota</taxon>
        <taxon>Metazoa</taxon>
        <taxon>Chordata</taxon>
        <taxon>Craniata</taxon>
        <taxon>Vertebrata</taxon>
        <taxon>Euteleostomi</taxon>
        <taxon>Actinopterygii</taxon>
        <taxon>Neopterygii</taxon>
        <taxon>Teleostei</taxon>
        <taxon>Neoteleostei</taxon>
        <taxon>Acanthomorphata</taxon>
        <taxon>Carangaria</taxon>
        <taxon>Pleuronectiformes</taxon>
        <taxon>Pleuronectoidei</taxon>
        <taxon>Scophthalmidae</taxon>
        <taxon>Scophthalmus</taxon>
    </lineage>
</organism>
<dbReference type="AlphaFoldDB" id="A0A2U9CIJ7"/>
<keyword evidence="8" id="KW-1185">Reference proteome</keyword>
<evidence type="ECO:0000256" key="2">
    <source>
        <dbReference type="ARBA" id="ARBA00022771"/>
    </source>
</evidence>
<dbReference type="Proteomes" id="UP000246464">
    <property type="component" value="Chromosome 16"/>
</dbReference>
<dbReference type="PANTHER" id="PTHR25465">
    <property type="entry name" value="B-BOX DOMAIN CONTAINING"/>
    <property type="match status" value="1"/>
</dbReference>
<dbReference type="GO" id="GO:0008270">
    <property type="term" value="F:zinc ion binding"/>
    <property type="evidence" value="ECO:0007669"/>
    <property type="project" value="UniProtKB-KW"/>
</dbReference>
<protein>
    <submittedName>
        <fullName evidence="7">Putative tripartite motif-containing protein 16-like</fullName>
    </submittedName>
</protein>
<evidence type="ECO:0000256" key="4">
    <source>
        <dbReference type="PROSITE-ProRule" id="PRU00175"/>
    </source>
</evidence>
<feature type="region of interest" description="Disordered" evidence="5">
    <location>
        <begin position="154"/>
        <end position="208"/>
    </location>
</feature>
<dbReference type="Gene3D" id="2.60.120.920">
    <property type="match status" value="1"/>
</dbReference>
<keyword evidence="1" id="KW-0479">Metal-binding</keyword>
<proteinExistence type="predicted"/>
<keyword evidence="3" id="KW-0862">Zinc</keyword>
<dbReference type="Gene3D" id="4.10.830.40">
    <property type="match status" value="1"/>
</dbReference>
<dbReference type="Pfam" id="PF13765">
    <property type="entry name" value="PRY"/>
    <property type="match status" value="1"/>
</dbReference>
<evidence type="ECO:0000256" key="1">
    <source>
        <dbReference type="ARBA" id="ARBA00022723"/>
    </source>
</evidence>
<evidence type="ECO:0000259" key="6">
    <source>
        <dbReference type="PROSITE" id="PS50089"/>
    </source>
</evidence>
<dbReference type="STRING" id="52904.ENSSMAP00000017803"/>
<dbReference type="InterPro" id="IPR006574">
    <property type="entry name" value="PRY"/>
</dbReference>
<dbReference type="InterPro" id="IPR001841">
    <property type="entry name" value="Znf_RING"/>
</dbReference>
<gene>
    <name evidence="7" type="ORF">SMAX5B_013832</name>
</gene>
<accession>A0A2U9CIJ7</accession>
<feature type="domain" description="RING-type" evidence="6">
    <location>
        <begin position="15"/>
        <end position="58"/>
    </location>
</feature>
<dbReference type="Gene3D" id="3.30.40.10">
    <property type="entry name" value="Zinc/RING finger domain, C3HC4 (zinc finger)"/>
    <property type="match status" value="1"/>
</dbReference>
<feature type="compositionally biased region" description="Basic and acidic residues" evidence="5">
    <location>
        <begin position="154"/>
        <end position="202"/>
    </location>
</feature>
<dbReference type="Pfam" id="PF15227">
    <property type="entry name" value="zf-C3HC4_4"/>
    <property type="match status" value="1"/>
</dbReference>